<dbReference type="InterPro" id="IPR001640">
    <property type="entry name" value="Lgt"/>
</dbReference>
<evidence type="ECO:0000313" key="9">
    <source>
        <dbReference type="Proteomes" id="UP000325286"/>
    </source>
</evidence>
<protein>
    <recommendedName>
        <fullName evidence="7">Phosphatidylglycerol--prolipoprotein diacylglyceryl transferase</fullName>
        <ecNumber evidence="7">2.5.1.145</ecNumber>
    </recommendedName>
</protein>
<evidence type="ECO:0000256" key="4">
    <source>
        <dbReference type="ARBA" id="ARBA00022692"/>
    </source>
</evidence>
<organism evidence="8 9">
    <name type="scientific">Roseimaritima ulvae</name>
    <dbReference type="NCBI Taxonomy" id="980254"/>
    <lineage>
        <taxon>Bacteria</taxon>
        <taxon>Pseudomonadati</taxon>
        <taxon>Planctomycetota</taxon>
        <taxon>Planctomycetia</taxon>
        <taxon>Pirellulales</taxon>
        <taxon>Pirellulaceae</taxon>
        <taxon>Roseimaritima</taxon>
    </lineage>
</organism>
<feature type="transmembrane region" description="Helical" evidence="7">
    <location>
        <begin position="161"/>
        <end position="187"/>
    </location>
</feature>
<sequence>MQRTLFFVPHEFAGIPVFGVGWALLLLIIVSGTYLFVTHRRGGSVAEELKLSGWFWALLAVAIVVVLPSVELRGQSLTPGQPGPPVGLAIRGYGLMMLLGVVSAIALAVYRAPRRGLAADVIYGLAPWVLVLGIAGARLFYVIEYYDQFAAPSWGQTLRNLLNFTGGGLVVYGSIMGGFLGTALYCWRHGVPLLKLGDVVIPCLFLGMFFGRIGCLLNGCCYGGRCEDNGWALRFPAGSPLYSEQFETAELTGIQFAITKAEQLELPAEIEYVLPNSLAAEAGITAGQVVQRITPLPPAIEDLDPARPAEETRWGGLRIVVDKQPFQWSSDELPQRSLPVYPSQLLSSGLALGLCLLLLALSPWAIRHEGLLVVVGFAGYAIIRFGLEMIRSDEPGQFGTGLTISQLVSIATFTAATGLAIYVFKRGPAESTASPEATP</sequence>
<feature type="transmembrane region" description="Helical" evidence="7">
    <location>
        <begin position="371"/>
        <end position="390"/>
    </location>
</feature>
<dbReference type="OrthoDB" id="871140at2"/>
<evidence type="ECO:0000256" key="2">
    <source>
        <dbReference type="ARBA" id="ARBA00022475"/>
    </source>
</evidence>
<evidence type="ECO:0000256" key="3">
    <source>
        <dbReference type="ARBA" id="ARBA00022679"/>
    </source>
</evidence>
<dbReference type="PANTHER" id="PTHR30589">
    <property type="entry name" value="PROLIPOPROTEIN DIACYLGLYCERYL TRANSFERASE"/>
    <property type="match status" value="1"/>
</dbReference>
<evidence type="ECO:0000256" key="7">
    <source>
        <dbReference type="HAMAP-Rule" id="MF_01147"/>
    </source>
</evidence>
<feature type="transmembrane region" description="Helical" evidence="7">
    <location>
        <begin position="402"/>
        <end position="424"/>
    </location>
</feature>
<keyword evidence="8" id="KW-0328">Glycosyltransferase</keyword>
<feature type="transmembrane region" description="Helical" evidence="7">
    <location>
        <begin position="12"/>
        <end position="37"/>
    </location>
</feature>
<comment type="pathway">
    <text evidence="7">Protein modification; lipoprotein biosynthesis (diacylglyceryl transfer).</text>
</comment>
<dbReference type="EC" id="2.5.1.145" evidence="7"/>
<keyword evidence="3 7" id="KW-0808">Transferase</keyword>
<comment type="catalytic activity">
    <reaction evidence="7">
        <text>L-cysteinyl-[prolipoprotein] + a 1,2-diacyl-sn-glycero-3-phospho-(1'-sn-glycerol) = an S-1,2-diacyl-sn-glyceryl-L-cysteinyl-[prolipoprotein] + sn-glycerol 1-phosphate + H(+)</text>
        <dbReference type="Rhea" id="RHEA:56712"/>
        <dbReference type="Rhea" id="RHEA-COMP:14679"/>
        <dbReference type="Rhea" id="RHEA-COMP:14680"/>
        <dbReference type="ChEBI" id="CHEBI:15378"/>
        <dbReference type="ChEBI" id="CHEBI:29950"/>
        <dbReference type="ChEBI" id="CHEBI:57685"/>
        <dbReference type="ChEBI" id="CHEBI:64716"/>
        <dbReference type="ChEBI" id="CHEBI:140658"/>
        <dbReference type="EC" id="2.5.1.145"/>
    </reaction>
</comment>
<dbReference type="GO" id="GO:0008961">
    <property type="term" value="F:phosphatidylglycerol-prolipoprotein diacylglyceryl transferase activity"/>
    <property type="evidence" value="ECO:0007669"/>
    <property type="project" value="UniProtKB-UniRule"/>
</dbReference>
<evidence type="ECO:0000313" key="8">
    <source>
        <dbReference type="EMBL" id="QEG38617.1"/>
    </source>
</evidence>
<accession>A0A5B9QHL3</accession>
<dbReference type="AlphaFoldDB" id="A0A5B9QHL3"/>
<dbReference type="HAMAP" id="MF_01147">
    <property type="entry name" value="Lgt"/>
    <property type="match status" value="1"/>
</dbReference>
<proteinExistence type="inferred from homology"/>
<name>A0A5B9QHL3_9BACT</name>
<comment type="subcellular location">
    <subcellularLocation>
        <location evidence="7">Cell membrane</location>
        <topology evidence="7">Multi-pass membrane protein</topology>
    </subcellularLocation>
</comment>
<keyword evidence="6 7" id="KW-0472">Membrane</keyword>
<keyword evidence="9" id="KW-1185">Reference proteome</keyword>
<dbReference type="Proteomes" id="UP000325286">
    <property type="component" value="Chromosome"/>
</dbReference>
<keyword evidence="8" id="KW-0449">Lipoprotein</keyword>
<keyword evidence="2 7" id="KW-1003">Cell membrane</keyword>
<comment type="similarity">
    <text evidence="1 7">Belongs to the Lgt family.</text>
</comment>
<dbReference type="Pfam" id="PF01790">
    <property type="entry name" value="LGT"/>
    <property type="match status" value="1"/>
</dbReference>
<dbReference type="PANTHER" id="PTHR30589:SF0">
    <property type="entry name" value="PHOSPHATIDYLGLYCEROL--PROLIPOPROTEIN DIACYLGLYCERYL TRANSFERASE"/>
    <property type="match status" value="1"/>
</dbReference>
<dbReference type="UniPathway" id="UPA00664"/>
<comment type="function">
    <text evidence="7">Catalyzes the transfer of the diacylglyceryl group from phosphatidylglycerol to the sulfhydryl group of the N-terminal cysteine of a prolipoprotein, the first step in the formation of mature lipoproteins.</text>
</comment>
<feature type="transmembrane region" description="Helical" evidence="7">
    <location>
        <begin position="199"/>
        <end position="219"/>
    </location>
</feature>
<dbReference type="GO" id="GO:0042158">
    <property type="term" value="P:lipoprotein biosynthetic process"/>
    <property type="evidence" value="ECO:0007669"/>
    <property type="project" value="UniProtKB-UniRule"/>
</dbReference>
<evidence type="ECO:0000256" key="5">
    <source>
        <dbReference type="ARBA" id="ARBA00022989"/>
    </source>
</evidence>
<reference evidence="8 9" key="1">
    <citation type="submission" date="2019-08" db="EMBL/GenBank/DDBJ databases">
        <title>Deep-cultivation of Planctomycetes and their phenomic and genomic characterization uncovers novel biology.</title>
        <authorList>
            <person name="Wiegand S."/>
            <person name="Jogler M."/>
            <person name="Boedeker C."/>
            <person name="Pinto D."/>
            <person name="Vollmers J."/>
            <person name="Rivas-Marin E."/>
            <person name="Kohn T."/>
            <person name="Peeters S.H."/>
            <person name="Heuer A."/>
            <person name="Rast P."/>
            <person name="Oberbeckmann S."/>
            <person name="Bunk B."/>
            <person name="Jeske O."/>
            <person name="Meyerdierks A."/>
            <person name="Storesund J.E."/>
            <person name="Kallscheuer N."/>
            <person name="Luecker S."/>
            <person name="Lage O.M."/>
            <person name="Pohl T."/>
            <person name="Merkel B.J."/>
            <person name="Hornburger P."/>
            <person name="Mueller R.-W."/>
            <person name="Bruemmer F."/>
            <person name="Labrenz M."/>
            <person name="Spormann A.M."/>
            <person name="Op den Camp H."/>
            <person name="Overmann J."/>
            <person name="Amann R."/>
            <person name="Jetten M.S.M."/>
            <person name="Mascher T."/>
            <person name="Medema M.H."/>
            <person name="Devos D.P."/>
            <person name="Kaster A.-K."/>
            <person name="Ovreas L."/>
            <person name="Rohde M."/>
            <person name="Galperin M.Y."/>
            <person name="Jogler C."/>
        </authorList>
    </citation>
    <scope>NUCLEOTIDE SEQUENCE [LARGE SCALE GENOMIC DNA]</scope>
    <source>
        <strain evidence="8 9">UC8</strain>
    </source>
</reference>
<dbReference type="GO" id="GO:0005886">
    <property type="term" value="C:plasma membrane"/>
    <property type="evidence" value="ECO:0007669"/>
    <property type="project" value="UniProtKB-SubCell"/>
</dbReference>
<feature type="transmembrane region" description="Helical" evidence="7">
    <location>
        <begin position="49"/>
        <end position="70"/>
    </location>
</feature>
<dbReference type="KEGG" id="rul:UC8_05740"/>
<feature type="binding site" evidence="7">
    <location>
        <position position="212"/>
    </location>
    <ligand>
        <name>a 1,2-diacyl-sn-glycero-3-phospho-(1'-sn-glycerol)</name>
        <dbReference type="ChEBI" id="CHEBI:64716"/>
    </ligand>
</feature>
<evidence type="ECO:0000256" key="6">
    <source>
        <dbReference type="ARBA" id="ARBA00023136"/>
    </source>
</evidence>
<keyword evidence="4 7" id="KW-0812">Transmembrane</keyword>
<keyword evidence="5 7" id="KW-1133">Transmembrane helix</keyword>
<gene>
    <name evidence="8" type="primary">lgt_2</name>
    <name evidence="7" type="synonym">lgt</name>
    <name evidence="8" type="ORF">UC8_05740</name>
</gene>
<feature type="transmembrane region" description="Helical" evidence="7">
    <location>
        <begin position="122"/>
        <end position="141"/>
    </location>
</feature>
<evidence type="ECO:0000256" key="1">
    <source>
        <dbReference type="ARBA" id="ARBA00007150"/>
    </source>
</evidence>
<feature type="transmembrane region" description="Helical" evidence="7">
    <location>
        <begin position="345"/>
        <end position="364"/>
    </location>
</feature>
<dbReference type="EMBL" id="CP042914">
    <property type="protein sequence ID" value="QEG38617.1"/>
    <property type="molecule type" value="Genomic_DNA"/>
</dbReference>
<feature type="transmembrane region" description="Helical" evidence="7">
    <location>
        <begin position="90"/>
        <end position="110"/>
    </location>
</feature>